<feature type="binding site" evidence="9">
    <location>
        <position position="5"/>
    </location>
    <ligand>
        <name>Zn(2+)</name>
        <dbReference type="ChEBI" id="CHEBI:29105"/>
        <label>2</label>
    </ligand>
</feature>
<dbReference type="InterPro" id="IPR001952">
    <property type="entry name" value="Alkaline_phosphatase"/>
</dbReference>
<evidence type="ECO:0000256" key="2">
    <source>
        <dbReference type="ARBA" id="ARBA00012647"/>
    </source>
</evidence>
<dbReference type="GO" id="GO:0000329">
    <property type="term" value="C:fungal-type vacuole membrane"/>
    <property type="evidence" value="ECO:0007669"/>
    <property type="project" value="TreeGrafter"/>
</dbReference>
<dbReference type="AlphaFoldDB" id="A0A4P9Z3L8"/>
<comment type="catalytic activity">
    <reaction evidence="11">
        <text>a phosphate monoester + H2O = an alcohol + phosphate</text>
        <dbReference type="Rhea" id="RHEA:15017"/>
        <dbReference type="ChEBI" id="CHEBI:15377"/>
        <dbReference type="ChEBI" id="CHEBI:30879"/>
        <dbReference type="ChEBI" id="CHEBI:43474"/>
        <dbReference type="ChEBI" id="CHEBI:67140"/>
        <dbReference type="EC" id="3.1.3.1"/>
    </reaction>
</comment>
<sequence length="451" mass="49543">MMVSDGFGPASATYGRTYQQYVNKLPVNYMSPLDDILVGASRTRSSSNLVTDSAAGATAFSCALKTYNEAVAVDPARRPCGTVLEAAKAKGLKTALVVTSSMTDATPAAFSSHVPWRSMESSIAQQQIGDGPLNRTVDLMFGGGYCHFQPNTTKGSCRKDDRDLLAEARERGWSAVSSREEFDRLSAATSLPVHALFAPGNMAYEIDRDARKEPALHEMAQKALDIMAHATRDQEQGFFIMIEGSKIDMAAHGNDPVAHVHDILAYFKTIEVVKAFVDAHPGTVMVSTSDHETGGLTLGRKLGPEKPEYNWHPEVIAAIRKSTWELATAIVNAPGEHRRQYIKETVLGKWAGIHDASDADLDFLSDTARSYEDRRVYLTEMINRRAMLGWTSRDHTGVDVNLYAYGKAAVERMRGSHENTDIGRFIADYLGLDLKSITDKLRSAKPFMPTM</sequence>
<feature type="active site" description="Phosphoserine intermediate" evidence="8">
    <location>
        <position position="53"/>
    </location>
</feature>
<keyword evidence="13" id="KW-1185">Reference proteome</keyword>
<evidence type="ECO:0000256" key="8">
    <source>
        <dbReference type="PIRSR" id="PIRSR601952-1"/>
    </source>
</evidence>
<comment type="cofactor">
    <cofactor evidence="9">
        <name>Mg(2+)</name>
        <dbReference type="ChEBI" id="CHEBI:18420"/>
    </cofactor>
    <text evidence="9">Binds 1 Mg(2+) ion.</text>
</comment>
<dbReference type="PANTHER" id="PTHR11596:SF5">
    <property type="entry name" value="ALKALINE PHOSPHATASE"/>
    <property type="match status" value="1"/>
</dbReference>
<evidence type="ECO:0000256" key="9">
    <source>
        <dbReference type="PIRSR" id="PIRSR601952-2"/>
    </source>
</evidence>
<evidence type="ECO:0000256" key="4">
    <source>
        <dbReference type="ARBA" id="ARBA00022723"/>
    </source>
</evidence>
<evidence type="ECO:0000256" key="5">
    <source>
        <dbReference type="ARBA" id="ARBA00022801"/>
    </source>
</evidence>
<gene>
    <name evidence="12" type="ORF">SYNPS1DRAFT_21259</name>
</gene>
<dbReference type="Pfam" id="PF00245">
    <property type="entry name" value="Alk_phosphatase"/>
    <property type="match status" value="1"/>
</dbReference>
<dbReference type="Proteomes" id="UP000278143">
    <property type="component" value="Unassembled WGS sequence"/>
</dbReference>
<keyword evidence="5 11" id="KW-0378">Hydrolase</keyword>
<name>A0A4P9Z3L8_9FUNG</name>
<organism evidence="12 13">
    <name type="scientific">Syncephalis pseudoplumigaleata</name>
    <dbReference type="NCBI Taxonomy" id="1712513"/>
    <lineage>
        <taxon>Eukaryota</taxon>
        <taxon>Fungi</taxon>
        <taxon>Fungi incertae sedis</taxon>
        <taxon>Zoopagomycota</taxon>
        <taxon>Zoopagomycotina</taxon>
        <taxon>Zoopagomycetes</taxon>
        <taxon>Zoopagales</taxon>
        <taxon>Piptocephalidaceae</taxon>
        <taxon>Syncephalis</taxon>
    </lineage>
</organism>
<proteinExistence type="inferred from homology"/>
<dbReference type="PANTHER" id="PTHR11596">
    <property type="entry name" value="ALKALINE PHOSPHATASE"/>
    <property type="match status" value="1"/>
</dbReference>
<dbReference type="OrthoDB" id="7392499at2759"/>
<dbReference type="PROSITE" id="PS00123">
    <property type="entry name" value="ALKALINE_PHOSPHATASE"/>
    <property type="match status" value="1"/>
</dbReference>
<evidence type="ECO:0000313" key="12">
    <source>
        <dbReference type="EMBL" id="RKP27134.1"/>
    </source>
</evidence>
<feature type="binding site" evidence="9">
    <location>
        <position position="395"/>
    </location>
    <ligand>
        <name>Zn(2+)</name>
        <dbReference type="ChEBI" id="CHEBI:29105"/>
        <label>2</label>
    </ligand>
</feature>
<dbReference type="EC" id="3.1.3.1" evidence="2 11"/>
<feature type="binding site" evidence="9">
    <location>
        <position position="243"/>
    </location>
    <ligand>
        <name>Mg(2+)</name>
        <dbReference type="ChEBI" id="CHEBI:18420"/>
    </ligand>
</feature>
<comment type="cofactor">
    <cofactor evidence="9">
        <name>Zn(2+)</name>
        <dbReference type="ChEBI" id="CHEBI:29105"/>
    </cofactor>
    <text evidence="9">Binds 2 Zn(2+) ions.</text>
</comment>
<feature type="binding site" evidence="9">
    <location>
        <position position="248"/>
    </location>
    <ligand>
        <name>Zn(2+)</name>
        <dbReference type="ChEBI" id="CHEBI:29105"/>
        <label>2</label>
    </ligand>
</feature>
<comment type="similarity">
    <text evidence="1 10">Belongs to the alkaline phosphatase family.</text>
</comment>
<feature type="binding site" evidence="9">
    <location>
        <position position="106"/>
    </location>
    <ligand>
        <name>Mg(2+)</name>
        <dbReference type="ChEBI" id="CHEBI:18420"/>
    </ligand>
</feature>
<dbReference type="EMBL" id="KZ989263">
    <property type="protein sequence ID" value="RKP27134.1"/>
    <property type="molecule type" value="Genomic_DNA"/>
</dbReference>
<dbReference type="GO" id="GO:0004035">
    <property type="term" value="F:alkaline phosphatase activity"/>
    <property type="evidence" value="ECO:0007669"/>
    <property type="project" value="UniProtKB-EC"/>
</dbReference>
<evidence type="ECO:0000256" key="11">
    <source>
        <dbReference type="RuleBase" id="RU003947"/>
    </source>
</evidence>
<keyword evidence="3" id="KW-0597">Phosphoprotein</keyword>
<protein>
    <recommendedName>
        <fullName evidence="2 11">Alkaline phosphatase</fullName>
        <ecNumber evidence="2 11">3.1.3.1</ecNumber>
    </recommendedName>
</protein>
<keyword evidence="6 9" id="KW-0862">Zinc</keyword>
<dbReference type="SMART" id="SM00098">
    <property type="entry name" value="alkPPc"/>
    <property type="match status" value="1"/>
</dbReference>
<evidence type="ECO:0000313" key="13">
    <source>
        <dbReference type="Proteomes" id="UP000278143"/>
    </source>
</evidence>
<feature type="binding site" evidence="9">
    <location>
        <position position="290"/>
    </location>
    <ligand>
        <name>Zn(2+)</name>
        <dbReference type="ChEBI" id="CHEBI:29105"/>
        <label>2</label>
    </ligand>
</feature>
<evidence type="ECO:0000256" key="7">
    <source>
        <dbReference type="ARBA" id="ARBA00022842"/>
    </source>
</evidence>
<evidence type="ECO:0000256" key="10">
    <source>
        <dbReference type="RuleBase" id="RU003946"/>
    </source>
</evidence>
<keyword evidence="4 9" id="KW-0479">Metal-binding</keyword>
<dbReference type="GO" id="GO:0046872">
    <property type="term" value="F:metal ion binding"/>
    <property type="evidence" value="ECO:0007669"/>
    <property type="project" value="UniProtKB-KW"/>
</dbReference>
<dbReference type="InterPro" id="IPR017850">
    <property type="entry name" value="Alkaline_phosphatase_core_sf"/>
</dbReference>
<reference evidence="13" key="1">
    <citation type="journal article" date="2018" name="Nat. Microbiol.">
        <title>Leveraging single-cell genomics to expand the fungal tree of life.</title>
        <authorList>
            <person name="Ahrendt S.R."/>
            <person name="Quandt C.A."/>
            <person name="Ciobanu D."/>
            <person name="Clum A."/>
            <person name="Salamov A."/>
            <person name="Andreopoulos B."/>
            <person name="Cheng J.F."/>
            <person name="Woyke T."/>
            <person name="Pelin A."/>
            <person name="Henrissat B."/>
            <person name="Reynolds N.K."/>
            <person name="Benny G.L."/>
            <person name="Smith M.E."/>
            <person name="James T.Y."/>
            <person name="Grigoriev I.V."/>
        </authorList>
    </citation>
    <scope>NUCLEOTIDE SEQUENCE [LARGE SCALE GENOMIC DNA]</scope>
    <source>
        <strain evidence="13">Benny S71-1</strain>
    </source>
</reference>
<dbReference type="Gene3D" id="1.10.60.40">
    <property type="match status" value="1"/>
</dbReference>
<dbReference type="PRINTS" id="PR00113">
    <property type="entry name" value="ALKPHPHTASE"/>
</dbReference>
<feature type="binding site" evidence="9">
    <location>
        <position position="291"/>
    </location>
    <ligand>
        <name>Zn(2+)</name>
        <dbReference type="ChEBI" id="CHEBI:29105"/>
        <label>2</label>
    </ligand>
</feature>
<dbReference type="Gene3D" id="3.40.720.10">
    <property type="entry name" value="Alkaline Phosphatase, subunit A"/>
    <property type="match status" value="1"/>
</dbReference>
<keyword evidence="7 9" id="KW-0460">Magnesium</keyword>
<dbReference type="SUPFAM" id="SSF53649">
    <property type="entry name" value="Alkaline phosphatase-like"/>
    <property type="match status" value="1"/>
</dbReference>
<dbReference type="InterPro" id="IPR018299">
    <property type="entry name" value="Alkaline_phosphatase_AS"/>
</dbReference>
<feature type="binding site" evidence="9">
    <location>
        <position position="252"/>
    </location>
    <ligand>
        <name>Zn(2+)</name>
        <dbReference type="ChEBI" id="CHEBI:29105"/>
        <label>2</label>
    </ligand>
</feature>
<evidence type="ECO:0000256" key="6">
    <source>
        <dbReference type="ARBA" id="ARBA00022833"/>
    </source>
</evidence>
<feature type="binding site" evidence="9">
    <location>
        <position position="5"/>
    </location>
    <ligand>
        <name>Mg(2+)</name>
        <dbReference type="ChEBI" id="CHEBI:18420"/>
    </ligand>
</feature>
<dbReference type="CDD" id="cd16012">
    <property type="entry name" value="ALP"/>
    <property type="match status" value="1"/>
</dbReference>
<evidence type="ECO:0000256" key="3">
    <source>
        <dbReference type="ARBA" id="ARBA00022553"/>
    </source>
</evidence>
<feature type="binding site" evidence="9">
    <location>
        <position position="104"/>
    </location>
    <ligand>
        <name>Mg(2+)</name>
        <dbReference type="ChEBI" id="CHEBI:18420"/>
    </ligand>
</feature>
<accession>A0A4P9Z3L8</accession>
<evidence type="ECO:0000256" key="1">
    <source>
        <dbReference type="ARBA" id="ARBA00005984"/>
    </source>
</evidence>